<reference evidence="3" key="2">
    <citation type="submission" date="2025-09" db="UniProtKB">
        <authorList>
            <consortium name="Ensembl"/>
        </authorList>
    </citation>
    <scope>IDENTIFICATION</scope>
</reference>
<evidence type="ECO:0000256" key="2">
    <source>
        <dbReference type="SAM" id="MobiDB-lite"/>
    </source>
</evidence>
<keyword evidence="1" id="KW-0175">Coiled coil</keyword>
<proteinExistence type="predicted"/>
<protein>
    <submittedName>
        <fullName evidence="3">Protein FAM107B-like</fullName>
    </submittedName>
</protein>
<keyword evidence="4" id="KW-1185">Reference proteome</keyword>
<gene>
    <name evidence="3" type="primary">LOC107555993</name>
</gene>
<evidence type="ECO:0000256" key="1">
    <source>
        <dbReference type="ARBA" id="ARBA00023054"/>
    </source>
</evidence>
<dbReference type="InterPro" id="IPR009533">
    <property type="entry name" value="FAM107"/>
</dbReference>
<accession>A0A672NTF7</accession>
<dbReference type="PANTHER" id="PTHR16768:SF7">
    <property type="entry name" value="PROTEIN FAM107B-LIKE"/>
    <property type="match status" value="1"/>
</dbReference>
<reference evidence="3" key="1">
    <citation type="submission" date="2025-08" db="UniProtKB">
        <authorList>
            <consortium name="Ensembl"/>
        </authorList>
    </citation>
    <scope>IDENTIFICATION</scope>
</reference>
<dbReference type="Proteomes" id="UP000472262">
    <property type="component" value="Unassembled WGS sequence"/>
</dbReference>
<evidence type="ECO:0000313" key="4">
    <source>
        <dbReference type="Proteomes" id="UP000472262"/>
    </source>
</evidence>
<name>A0A672NTF7_SINGR</name>
<dbReference type="PANTHER" id="PTHR16768">
    <property type="entry name" value="DOWN REGULATED IN RENAL CARCINOMA 1/TU3A"/>
    <property type="match status" value="1"/>
</dbReference>
<organism evidence="3 4">
    <name type="scientific">Sinocyclocheilus grahami</name>
    <name type="common">Dianchi golden-line fish</name>
    <name type="synonym">Barbus grahami</name>
    <dbReference type="NCBI Taxonomy" id="75366"/>
    <lineage>
        <taxon>Eukaryota</taxon>
        <taxon>Metazoa</taxon>
        <taxon>Chordata</taxon>
        <taxon>Craniata</taxon>
        <taxon>Vertebrata</taxon>
        <taxon>Euteleostomi</taxon>
        <taxon>Actinopterygii</taxon>
        <taxon>Neopterygii</taxon>
        <taxon>Teleostei</taxon>
        <taxon>Ostariophysi</taxon>
        <taxon>Cypriniformes</taxon>
        <taxon>Cyprinidae</taxon>
        <taxon>Cyprininae</taxon>
        <taxon>Sinocyclocheilus</taxon>
    </lineage>
</organism>
<evidence type="ECO:0000313" key="3">
    <source>
        <dbReference type="Ensembl" id="ENSSGRP00000053975.1"/>
    </source>
</evidence>
<dbReference type="InParanoid" id="A0A672NTF7"/>
<dbReference type="Pfam" id="PF06625">
    <property type="entry name" value="DUF1151"/>
    <property type="match status" value="1"/>
</dbReference>
<dbReference type="Ensembl" id="ENSSGRT00000057668.1">
    <property type="protein sequence ID" value="ENSSGRP00000053975.1"/>
    <property type="gene ID" value="ENSSGRG00000028429.1"/>
</dbReference>
<sequence>MGQKNQKTGIFSALYDFLENIFLGKNPKINNLIALVTFCLLRPSESSSGASTASQQASEGQDDLIRPKKLFNPVLESSSRRGLHRELLVSLKTVCRGLLPEEKPELKRVLEQRRLEQHREREQASHLPSDLEQELHKRSQRLLQEELRRREDLQNMPEFVRVRENLRHITVTGY</sequence>
<feature type="region of interest" description="Disordered" evidence="2">
    <location>
        <begin position="117"/>
        <end position="136"/>
    </location>
</feature>
<dbReference type="AlphaFoldDB" id="A0A672NTF7"/>
<dbReference type="FunCoup" id="A0A672NTF7">
    <property type="interactions" value="300"/>
</dbReference>